<dbReference type="RefSeq" id="WP_201807157.1">
    <property type="nucleotide sequence ID" value="NZ_JAERRI010000011.1"/>
</dbReference>
<accession>A0ABS1MWC3</accession>
<evidence type="ECO:0008006" key="3">
    <source>
        <dbReference type="Google" id="ProtNLM"/>
    </source>
</evidence>
<keyword evidence="2" id="KW-1185">Reference proteome</keyword>
<sequence length="71" mass="7942">MPNRDPRPVMRGQGTKRALTKSLRTLMSQRSLKGLKGLMGLKSMKWLKGPECLKGRTYLKGLRVVTDVVTA</sequence>
<protein>
    <recommendedName>
        <fullName evidence="3">Transposase</fullName>
    </recommendedName>
</protein>
<comment type="caution">
    <text evidence="1">The sequence shown here is derived from an EMBL/GenBank/DDBJ whole genome shotgun (WGS) entry which is preliminary data.</text>
</comment>
<name>A0ABS1MWC3_9ACTN</name>
<reference evidence="1 2" key="1">
    <citation type="submission" date="2021-01" db="EMBL/GenBank/DDBJ databases">
        <title>WGS of actinomycetes isolated from Thailand.</title>
        <authorList>
            <person name="Thawai C."/>
        </authorList>
    </citation>
    <scope>NUCLEOTIDE SEQUENCE [LARGE SCALE GENOMIC DNA]</scope>
    <source>
        <strain evidence="1 2">CH9-7</strain>
    </source>
</reference>
<gene>
    <name evidence="1" type="ORF">JK360_21950</name>
</gene>
<evidence type="ECO:0000313" key="1">
    <source>
        <dbReference type="EMBL" id="MBL1092019.1"/>
    </source>
</evidence>
<organism evidence="1 2">
    <name type="scientific">Streptomyces siderophoricus</name>
    <dbReference type="NCBI Taxonomy" id="2802281"/>
    <lineage>
        <taxon>Bacteria</taxon>
        <taxon>Bacillati</taxon>
        <taxon>Actinomycetota</taxon>
        <taxon>Actinomycetes</taxon>
        <taxon>Kitasatosporales</taxon>
        <taxon>Streptomycetaceae</taxon>
        <taxon>Streptomyces</taxon>
    </lineage>
</organism>
<proteinExistence type="predicted"/>
<dbReference type="Proteomes" id="UP000629371">
    <property type="component" value="Unassembled WGS sequence"/>
</dbReference>
<evidence type="ECO:0000313" key="2">
    <source>
        <dbReference type="Proteomes" id="UP000629371"/>
    </source>
</evidence>
<dbReference type="EMBL" id="JAERRI010000011">
    <property type="protein sequence ID" value="MBL1092019.1"/>
    <property type="molecule type" value="Genomic_DNA"/>
</dbReference>